<accession>A0A6C0ACK9</accession>
<protein>
    <submittedName>
        <fullName evidence="1">Uncharacterized protein</fullName>
    </submittedName>
</protein>
<evidence type="ECO:0000313" key="1">
    <source>
        <dbReference type="EMBL" id="QHS77183.1"/>
    </source>
</evidence>
<organism evidence="1">
    <name type="scientific">viral metagenome</name>
    <dbReference type="NCBI Taxonomy" id="1070528"/>
    <lineage>
        <taxon>unclassified sequences</taxon>
        <taxon>metagenomes</taxon>
        <taxon>organismal metagenomes</taxon>
    </lineage>
</organism>
<name>A0A6C0ACK9_9ZZZZ</name>
<proteinExistence type="predicted"/>
<sequence>MDNFYHECPAEMSDGRIFSEFKTATRRNEYIKYVNGIYSNDQYRLFLQENGKQLSDNIFNYYKTNENCRVNPCVHNHKTARVTPEDMADEMKRYNQRAMNNYRTDKKNKGCIRYKDFRLN</sequence>
<dbReference type="EMBL" id="MN740543">
    <property type="protein sequence ID" value="QHS77183.1"/>
    <property type="molecule type" value="Genomic_DNA"/>
</dbReference>
<reference evidence="1" key="1">
    <citation type="journal article" date="2020" name="Nature">
        <title>Giant virus diversity and host interactions through global metagenomics.</title>
        <authorList>
            <person name="Schulz F."/>
            <person name="Roux S."/>
            <person name="Paez-Espino D."/>
            <person name="Jungbluth S."/>
            <person name="Walsh D.A."/>
            <person name="Denef V.J."/>
            <person name="McMahon K.D."/>
            <person name="Konstantinidis K.T."/>
            <person name="Eloe-Fadrosh E.A."/>
            <person name="Kyrpides N.C."/>
            <person name="Woyke T."/>
        </authorList>
    </citation>
    <scope>NUCLEOTIDE SEQUENCE</scope>
    <source>
        <strain evidence="1">GVMAG-S-1004661-13</strain>
    </source>
</reference>
<dbReference type="AlphaFoldDB" id="A0A6C0ACK9"/>